<organism evidence="2 3">
    <name type="scientific">Paraburkholderia piptadeniae</name>
    <dbReference type="NCBI Taxonomy" id="1701573"/>
    <lineage>
        <taxon>Bacteria</taxon>
        <taxon>Pseudomonadati</taxon>
        <taxon>Pseudomonadota</taxon>
        <taxon>Betaproteobacteria</taxon>
        <taxon>Burkholderiales</taxon>
        <taxon>Burkholderiaceae</taxon>
        <taxon>Paraburkholderia</taxon>
    </lineage>
</organism>
<evidence type="ECO:0000313" key="2">
    <source>
        <dbReference type="EMBL" id="SIT51956.1"/>
    </source>
</evidence>
<keyword evidence="3" id="KW-1185">Reference proteome</keyword>
<reference evidence="2" key="1">
    <citation type="submission" date="2016-12" db="EMBL/GenBank/DDBJ databases">
        <authorList>
            <person name="Moulin L."/>
        </authorList>
    </citation>
    <scope>NUCLEOTIDE SEQUENCE [LARGE SCALE GENOMIC DNA]</scope>
    <source>
        <strain evidence="2">STM 7183</strain>
    </source>
</reference>
<gene>
    <name evidence="2" type="ORF">BN2476_1550009</name>
</gene>
<protein>
    <submittedName>
        <fullName evidence="2">Uncharacterized protein</fullName>
    </submittedName>
</protein>
<name>A0A1N7SWY8_9BURK</name>
<dbReference type="AlphaFoldDB" id="A0A1N7SWY8"/>
<feature type="region of interest" description="Disordered" evidence="1">
    <location>
        <begin position="1"/>
        <end position="32"/>
    </location>
</feature>
<dbReference type="Proteomes" id="UP000195569">
    <property type="component" value="Unassembled WGS sequence"/>
</dbReference>
<evidence type="ECO:0000256" key="1">
    <source>
        <dbReference type="SAM" id="MobiDB-lite"/>
    </source>
</evidence>
<evidence type="ECO:0000313" key="3">
    <source>
        <dbReference type="Proteomes" id="UP000195569"/>
    </source>
</evidence>
<dbReference type="EMBL" id="CYGY02000155">
    <property type="protein sequence ID" value="SIT51956.1"/>
    <property type="molecule type" value="Genomic_DNA"/>
</dbReference>
<sequence>MVCADDARMPRASSARSRLGGPTDADNYPEGLGAIHDPNLDARRLGFSRAAEYCVAARKLAHALPARLC</sequence>
<comment type="caution">
    <text evidence="2">The sequence shown here is derived from an EMBL/GenBank/DDBJ whole genome shotgun (WGS) entry which is preliminary data.</text>
</comment>
<accession>A0A1N7SWY8</accession>
<proteinExistence type="predicted"/>